<dbReference type="GO" id="GO:0015031">
    <property type="term" value="P:protein transport"/>
    <property type="evidence" value="ECO:0007669"/>
    <property type="project" value="UniProtKB-KW"/>
</dbReference>
<proteinExistence type="inferred from homology"/>
<dbReference type="GO" id="GO:0016973">
    <property type="term" value="P:poly(A)+ mRNA export from nucleus"/>
    <property type="evidence" value="ECO:0007669"/>
    <property type="project" value="InterPro"/>
</dbReference>
<dbReference type="EMBL" id="OV725082">
    <property type="protein sequence ID" value="CAH1405015.1"/>
    <property type="molecule type" value="Genomic_DNA"/>
</dbReference>
<evidence type="ECO:0000256" key="6">
    <source>
        <dbReference type="ARBA" id="ARBA00023010"/>
    </source>
</evidence>
<evidence type="ECO:0000313" key="13">
    <source>
        <dbReference type="EMBL" id="CAH1405015.1"/>
    </source>
</evidence>
<comment type="similarity">
    <text evidence="2">Belongs to the GLE1 family.</text>
</comment>
<dbReference type="GO" id="GO:0044614">
    <property type="term" value="C:nuclear pore cytoplasmic filaments"/>
    <property type="evidence" value="ECO:0007669"/>
    <property type="project" value="TreeGrafter"/>
</dbReference>
<dbReference type="GO" id="GO:0005543">
    <property type="term" value="F:phospholipid binding"/>
    <property type="evidence" value="ECO:0007669"/>
    <property type="project" value="TreeGrafter"/>
</dbReference>
<keyword evidence="3" id="KW-0813">Transport</keyword>
<keyword evidence="5" id="KW-0653">Protein transport</keyword>
<evidence type="ECO:0000256" key="11">
    <source>
        <dbReference type="ARBA" id="ARBA00029983"/>
    </source>
</evidence>
<dbReference type="Proteomes" id="UP001152798">
    <property type="component" value="Chromosome 6"/>
</dbReference>
<evidence type="ECO:0000256" key="4">
    <source>
        <dbReference type="ARBA" id="ARBA00022816"/>
    </source>
</evidence>
<comment type="function">
    <text evidence="9">Required for the export of mRNAs containing poly(A) tails from the nucleus into the cytoplasm. May be involved in the terminal step of the mRNA transport through the nuclear pore complex (NPC).</text>
</comment>
<evidence type="ECO:0000256" key="7">
    <source>
        <dbReference type="ARBA" id="ARBA00023132"/>
    </source>
</evidence>
<dbReference type="InterPro" id="IPR012476">
    <property type="entry name" value="GLE1"/>
</dbReference>
<evidence type="ECO:0000256" key="9">
    <source>
        <dbReference type="ARBA" id="ARBA00024680"/>
    </source>
</evidence>
<evidence type="ECO:0000256" key="1">
    <source>
        <dbReference type="ARBA" id="ARBA00004567"/>
    </source>
</evidence>
<keyword evidence="7" id="KW-0906">Nuclear pore complex</keyword>
<dbReference type="GO" id="GO:0000822">
    <property type="term" value="F:inositol hexakisphosphate binding"/>
    <property type="evidence" value="ECO:0007669"/>
    <property type="project" value="TreeGrafter"/>
</dbReference>
<evidence type="ECO:0000256" key="8">
    <source>
        <dbReference type="ARBA" id="ARBA00023242"/>
    </source>
</evidence>
<keyword evidence="14" id="KW-1185">Reference proteome</keyword>
<evidence type="ECO:0000256" key="2">
    <source>
        <dbReference type="ARBA" id="ARBA00011056"/>
    </source>
</evidence>
<sequence length="73" mass="8268">MLEICGFTLMKAYGKQFKKLLHLICVHYVPEVEKVTPPGRGGPVTRLKSFLENMIGNARSLQPPKGLLQPNFW</sequence>
<evidence type="ECO:0000256" key="5">
    <source>
        <dbReference type="ARBA" id="ARBA00022927"/>
    </source>
</evidence>
<gene>
    <name evidence="13" type="ORF">NEZAVI_LOCUS13313</name>
</gene>
<dbReference type="InterPro" id="IPR038506">
    <property type="entry name" value="GLE1-like_sf"/>
</dbReference>
<evidence type="ECO:0000313" key="14">
    <source>
        <dbReference type="Proteomes" id="UP001152798"/>
    </source>
</evidence>
<comment type="subcellular location">
    <subcellularLocation>
        <location evidence="1">Nucleus</location>
        <location evidence="1">Nuclear pore complex</location>
    </subcellularLocation>
</comment>
<protein>
    <recommendedName>
        <fullName evidence="10">mRNA export factor GLE1</fullName>
    </recommendedName>
    <alternativeName>
        <fullName evidence="12">GLE1 RNA export mediator</fullName>
    </alternativeName>
    <alternativeName>
        <fullName evidence="11">Nucleoporin GLE1</fullName>
    </alternativeName>
</protein>
<keyword evidence="8" id="KW-0539">Nucleus</keyword>
<dbReference type="Pfam" id="PF07817">
    <property type="entry name" value="GLE1"/>
    <property type="match status" value="1"/>
</dbReference>
<dbReference type="GO" id="GO:0005737">
    <property type="term" value="C:cytoplasm"/>
    <property type="evidence" value="ECO:0007669"/>
    <property type="project" value="TreeGrafter"/>
</dbReference>
<keyword evidence="6" id="KW-0811">Translocation</keyword>
<dbReference type="AlphaFoldDB" id="A0A9P0HLS3"/>
<dbReference type="GO" id="GO:0031369">
    <property type="term" value="F:translation initiation factor binding"/>
    <property type="evidence" value="ECO:0007669"/>
    <property type="project" value="TreeGrafter"/>
</dbReference>
<name>A0A9P0HLS3_NEZVI</name>
<evidence type="ECO:0000256" key="10">
    <source>
        <dbReference type="ARBA" id="ARBA00026227"/>
    </source>
</evidence>
<dbReference type="PANTHER" id="PTHR12960:SF0">
    <property type="entry name" value="MRNA EXPORT FACTOR GLE1"/>
    <property type="match status" value="1"/>
</dbReference>
<accession>A0A9P0HLS3</accession>
<evidence type="ECO:0000256" key="12">
    <source>
        <dbReference type="ARBA" id="ARBA00030897"/>
    </source>
</evidence>
<organism evidence="13 14">
    <name type="scientific">Nezara viridula</name>
    <name type="common">Southern green stink bug</name>
    <name type="synonym">Cimex viridulus</name>
    <dbReference type="NCBI Taxonomy" id="85310"/>
    <lineage>
        <taxon>Eukaryota</taxon>
        <taxon>Metazoa</taxon>
        <taxon>Ecdysozoa</taxon>
        <taxon>Arthropoda</taxon>
        <taxon>Hexapoda</taxon>
        <taxon>Insecta</taxon>
        <taxon>Pterygota</taxon>
        <taxon>Neoptera</taxon>
        <taxon>Paraneoptera</taxon>
        <taxon>Hemiptera</taxon>
        <taxon>Heteroptera</taxon>
        <taxon>Panheteroptera</taxon>
        <taxon>Pentatomomorpha</taxon>
        <taxon>Pentatomoidea</taxon>
        <taxon>Pentatomidae</taxon>
        <taxon>Pentatominae</taxon>
        <taxon>Nezara</taxon>
    </lineage>
</organism>
<evidence type="ECO:0000256" key="3">
    <source>
        <dbReference type="ARBA" id="ARBA00022448"/>
    </source>
</evidence>
<reference evidence="13" key="1">
    <citation type="submission" date="2022-01" db="EMBL/GenBank/DDBJ databases">
        <authorList>
            <person name="King R."/>
        </authorList>
    </citation>
    <scope>NUCLEOTIDE SEQUENCE</scope>
</reference>
<keyword evidence="4" id="KW-0509">mRNA transport</keyword>
<dbReference type="PANTHER" id="PTHR12960">
    <property type="entry name" value="GLE-1-RELATED"/>
    <property type="match status" value="1"/>
</dbReference>
<dbReference type="Gene3D" id="1.25.40.510">
    <property type="entry name" value="GLE1-like"/>
    <property type="match status" value="1"/>
</dbReference>